<dbReference type="EMBL" id="MH557086">
    <property type="protein sequence ID" value="AZL34675.1"/>
    <property type="molecule type" value="Genomic_DNA"/>
</dbReference>
<comment type="function">
    <text evidence="1 7">DNA-dependent RNA polymerase catalyzes the transcription of DNA into RNA using the four ribonucleoside triphosphates as substrates.</text>
</comment>
<dbReference type="GO" id="GO:0006351">
    <property type="term" value="P:DNA-templated transcription"/>
    <property type="evidence" value="ECO:0007669"/>
    <property type="project" value="InterPro"/>
</dbReference>
<dbReference type="InterPro" id="IPR006592">
    <property type="entry name" value="RNA_pol_N"/>
</dbReference>
<organism evidence="9">
    <name type="scientific">Hepatozoon canis</name>
    <dbReference type="NCBI Taxonomy" id="110120"/>
    <lineage>
        <taxon>Eukaryota</taxon>
        <taxon>Sar</taxon>
        <taxon>Alveolata</taxon>
        <taxon>Apicomplexa</taxon>
        <taxon>Adeleorina</taxon>
        <taxon>Hepatozoidae</taxon>
        <taxon>Hepatozoon</taxon>
    </lineage>
</organism>
<keyword evidence="2 7" id="KW-0240">DNA-directed RNA polymerase</keyword>
<sequence>MINLLNLNISVVSPKTICTWASRSILGMYYIGEVYYPETINHSSGNPITYGLFCTKIFGPILSWKCTCLKIYKLYRHICILCGNEINSNTVRRFRMGVLFFKIPVFHTWYFKDTFSLLPIILNCSNEILNNLIYYKHCKNLLNYNKCNFPYIDVFKKLSFIQLIYISIFLQKYLNSLNIINNIIVTKEKLLDKNSINLTKLYKKLLILNTFFFNKLSLSWVLLDNFPIIPPDLRPIIKINKNKFIVSYINSIYKNIIIFNNKIKFLNTLSKIPIIFEINEKINLQKSVDNIMYKHVESKNINFILRSLSGKIGIFRQNLLGKRVDYSGRSVITSGSDINFSKVGIPLSVACNLFSPIVYNIIKKYRTIKFILNNINYIYTSILYRRLITRIFKTNIIIINRAPTLHRLNIQGFKPYLIEGRAIKLYPLVCSSFNADFDGDQMSVILTMSKPSRLEAKYILSSDKNFISPATGVNLFKLNQIFLLGLFMINTLSYKTNKKSILYFNSIDELLYYTSSGIIEPQNYVWLKLKYISVIKNIFYNNFIFTSIVRFMLIESIFFNIKQFNI</sequence>
<dbReference type="PANTHER" id="PTHR19376:SF54">
    <property type="entry name" value="DNA-DIRECTED RNA POLYMERASE SUBUNIT BETA"/>
    <property type="match status" value="1"/>
</dbReference>
<dbReference type="Gene3D" id="4.10.860.120">
    <property type="entry name" value="RNA polymerase II, clamp domain"/>
    <property type="match status" value="1"/>
</dbReference>
<comment type="catalytic activity">
    <reaction evidence="6 7">
        <text>RNA(n) + a ribonucleoside 5'-triphosphate = RNA(n+1) + diphosphate</text>
        <dbReference type="Rhea" id="RHEA:21248"/>
        <dbReference type="Rhea" id="RHEA-COMP:14527"/>
        <dbReference type="Rhea" id="RHEA-COMP:17342"/>
        <dbReference type="ChEBI" id="CHEBI:33019"/>
        <dbReference type="ChEBI" id="CHEBI:61557"/>
        <dbReference type="ChEBI" id="CHEBI:140395"/>
        <dbReference type="EC" id="2.7.7.6"/>
    </reaction>
</comment>
<dbReference type="GO" id="GO:0003677">
    <property type="term" value="F:DNA binding"/>
    <property type="evidence" value="ECO:0007669"/>
    <property type="project" value="InterPro"/>
</dbReference>
<evidence type="ECO:0000313" key="9">
    <source>
        <dbReference type="EMBL" id="AZL34675.1"/>
    </source>
</evidence>
<dbReference type="SUPFAM" id="SSF64484">
    <property type="entry name" value="beta and beta-prime subunits of DNA dependent RNA-polymerase"/>
    <property type="match status" value="1"/>
</dbReference>
<keyword evidence="4 7" id="KW-0548">Nucleotidyltransferase</keyword>
<dbReference type="GO" id="GO:0000428">
    <property type="term" value="C:DNA-directed RNA polymerase complex"/>
    <property type="evidence" value="ECO:0007669"/>
    <property type="project" value="UniProtKB-KW"/>
</dbReference>
<evidence type="ECO:0000256" key="7">
    <source>
        <dbReference type="RuleBase" id="RU004279"/>
    </source>
</evidence>
<evidence type="ECO:0000256" key="5">
    <source>
        <dbReference type="ARBA" id="ARBA00023163"/>
    </source>
</evidence>
<dbReference type="GO" id="GO:0003899">
    <property type="term" value="F:DNA-directed RNA polymerase activity"/>
    <property type="evidence" value="ECO:0007669"/>
    <property type="project" value="UniProtKB-EC"/>
</dbReference>
<name>A0A3S8TEN2_9APIC</name>
<accession>A0A3S8TEN2</accession>
<dbReference type="AlphaFoldDB" id="A0A3S8TEN2"/>
<comment type="similarity">
    <text evidence="7">Belongs to the RNA polymerase beta' chain family.</text>
</comment>
<evidence type="ECO:0000259" key="8">
    <source>
        <dbReference type="SMART" id="SM00663"/>
    </source>
</evidence>
<dbReference type="Pfam" id="PF00623">
    <property type="entry name" value="RNA_pol_Rpb1_2"/>
    <property type="match status" value="2"/>
</dbReference>
<dbReference type="InterPro" id="IPR007080">
    <property type="entry name" value="RNA_pol_Rpb1_1"/>
</dbReference>
<keyword evidence="5 7" id="KW-0804">Transcription</keyword>
<dbReference type="Pfam" id="PF04997">
    <property type="entry name" value="RNA_pol_Rpb1_1"/>
    <property type="match status" value="1"/>
</dbReference>
<dbReference type="InterPro" id="IPR044893">
    <property type="entry name" value="RNA_pol_Rpb1_clamp_domain"/>
</dbReference>
<evidence type="ECO:0000256" key="6">
    <source>
        <dbReference type="ARBA" id="ARBA00048552"/>
    </source>
</evidence>
<proteinExistence type="inferred from homology"/>
<reference evidence="9" key="1">
    <citation type="journal article" date="2018" name="Int. J. Parasitol.">
        <title>Next generation sequencing from Hepatozoon canis (Apicomplexa: Coccidia: Adeleorina): Complete apicoplast genome and multiple mitochondrion-associated sequences.</title>
        <authorList>
            <person name="Leveille A.N."/>
            <person name="Baneth G."/>
            <person name="Barta J.R."/>
        </authorList>
    </citation>
    <scope>NUCLEOTIDE SEQUENCE</scope>
</reference>
<dbReference type="SMART" id="SM00663">
    <property type="entry name" value="RPOLA_N"/>
    <property type="match status" value="1"/>
</dbReference>
<dbReference type="EC" id="2.7.7.6" evidence="7"/>
<evidence type="ECO:0000256" key="3">
    <source>
        <dbReference type="ARBA" id="ARBA00022679"/>
    </source>
</evidence>
<protein>
    <recommendedName>
        <fullName evidence="7">DNA-directed RNA polymerase subunit</fullName>
        <ecNumber evidence="7">2.7.7.6</ecNumber>
    </recommendedName>
</protein>
<dbReference type="PANTHER" id="PTHR19376">
    <property type="entry name" value="DNA-DIRECTED RNA POLYMERASE"/>
    <property type="match status" value="1"/>
</dbReference>
<evidence type="ECO:0000256" key="4">
    <source>
        <dbReference type="ARBA" id="ARBA00022695"/>
    </source>
</evidence>
<dbReference type="Gene3D" id="2.40.40.20">
    <property type="match status" value="1"/>
</dbReference>
<evidence type="ECO:0000256" key="1">
    <source>
        <dbReference type="ARBA" id="ARBA00004026"/>
    </source>
</evidence>
<keyword evidence="3 7" id="KW-0808">Transferase</keyword>
<dbReference type="InterPro" id="IPR045867">
    <property type="entry name" value="DNA-dir_RpoC_beta_prime"/>
</dbReference>
<evidence type="ECO:0000256" key="2">
    <source>
        <dbReference type="ARBA" id="ARBA00022478"/>
    </source>
</evidence>
<feature type="domain" description="RNA polymerase N-terminal" evidence="8">
    <location>
        <begin position="219"/>
        <end position="490"/>
    </location>
</feature>
<dbReference type="InterPro" id="IPR000722">
    <property type="entry name" value="RNA_pol_asu"/>
</dbReference>